<keyword evidence="3" id="KW-1185">Reference proteome</keyword>
<sequence>MASSATSLKRPHPDAPVSNFPVPNTHLSPNAKRVRRTVTTPNTIATILRSDNPVPSKYALRLSFLQSLHIPESAVLGLLQGLSNEAAAFLAIVDLNLYRDNLLQIISDFSNRGVSISTLNVKAHAFIMNEKQGVLNSFKSFYGHQAWPCRVAEYIAGTVFGEETAISINVMSGGGVRDVLIADWCTFYYKTPTPTPPQIILLTAPSGAVFLIPFIP</sequence>
<evidence type="ECO:0000256" key="1">
    <source>
        <dbReference type="SAM" id="MobiDB-lite"/>
    </source>
</evidence>
<dbReference type="AlphaFoldDB" id="R7QKA2"/>
<protein>
    <submittedName>
        <fullName evidence="2">Uncharacterized protein</fullName>
    </submittedName>
</protein>
<dbReference type="KEGG" id="ccp:CHC_T00006064001"/>
<dbReference type="Proteomes" id="UP000012073">
    <property type="component" value="Unassembled WGS sequence"/>
</dbReference>
<gene>
    <name evidence="2" type="ORF">CHC_T00006064001</name>
</gene>
<accession>R7QKA2</accession>
<name>R7QKA2_CHOCR</name>
<dbReference type="GeneID" id="17325432"/>
<dbReference type="RefSeq" id="XP_005717706.1">
    <property type="nucleotide sequence ID" value="XM_005717649.1"/>
</dbReference>
<evidence type="ECO:0000313" key="3">
    <source>
        <dbReference type="Proteomes" id="UP000012073"/>
    </source>
</evidence>
<proteinExistence type="predicted"/>
<dbReference type="EMBL" id="HG001877">
    <property type="protein sequence ID" value="CDF37835.1"/>
    <property type="molecule type" value="Genomic_DNA"/>
</dbReference>
<dbReference type="OMA" id="HAFIMNE"/>
<evidence type="ECO:0000313" key="2">
    <source>
        <dbReference type="EMBL" id="CDF37835.1"/>
    </source>
</evidence>
<reference evidence="3" key="1">
    <citation type="journal article" date="2013" name="Proc. Natl. Acad. Sci. U.S.A.">
        <title>Genome structure and metabolic features in the red seaweed Chondrus crispus shed light on evolution of the Archaeplastida.</title>
        <authorList>
            <person name="Collen J."/>
            <person name="Porcel B."/>
            <person name="Carre W."/>
            <person name="Ball S.G."/>
            <person name="Chaparro C."/>
            <person name="Tonon T."/>
            <person name="Barbeyron T."/>
            <person name="Michel G."/>
            <person name="Noel B."/>
            <person name="Valentin K."/>
            <person name="Elias M."/>
            <person name="Artiguenave F."/>
            <person name="Arun A."/>
            <person name="Aury J.M."/>
            <person name="Barbosa-Neto J.F."/>
            <person name="Bothwell J.H."/>
            <person name="Bouget F.Y."/>
            <person name="Brillet L."/>
            <person name="Cabello-Hurtado F."/>
            <person name="Capella-Gutierrez S."/>
            <person name="Charrier B."/>
            <person name="Cladiere L."/>
            <person name="Cock J.M."/>
            <person name="Coelho S.M."/>
            <person name="Colleoni C."/>
            <person name="Czjzek M."/>
            <person name="Da Silva C."/>
            <person name="Delage L."/>
            <person name="Denoeud F."/>
            <person name="Deschamps P."/>
            <person name="Dittami S.M."/>
            <person name="Gabaldon T."/>
            <person name="Gachon C.M."/>
            <person name="Groisillier A."/>
            <person name="Herve C."/>
            <person name="Jabbari K."/>
            <person name="Katinka M."/>
            <person name="Kloareg B."/>
            <person name="Kowalczyk N."/>
            <person name="Labadie K."/>
            <person name="Leblanc C."/>
            <person name="Lopez P.J."/>
            <person name="McLachlan D.H."/>
            <person name="Meslet-Cladiere L."/>
            <person name="Moustafa A."/>
            <person name="Nehr Z."/>
            <person name="Nyvall Collen P."/>
            <person name="Panaud O."/>
            <person name="Partensky F."/>
            <person name="Poulain J."/>
            <person name="Rensing S.A."/>
            <person name="Rousvoal S."/>
            <person name="Samson G."/>
            <person name="Symeonidi A."/>
            <person name="Weissenbach J."/>
            <person name="Zambounis A."/>
            <person name="Wincker P."/>
            <person name="Boyen C."/>
        </authorList>
    </citation>
    <scope>NUCLEOTIDE SEQUENCE [LARGE SCALE GENOMIC DNA]</scope>
    <source>
        <strain evidence="3">cv. Stackhouse</strain>
    </source>
</reference>
<organism evidence="2 3">
    <name type="scientific">Chondrus crispus</name>
    <name type="common">Carrageen Irish moss</name>
    <name type="synonym">Polymorpha crispa</name>
    <dbReference type="NCBI Taxonomy" id="2769"/>
    <lineage>
        <taxon>Eukaryota</taxon>
        <taxon>Rhodophyta</taxon>
        <taxon>Florideophyceae</taxon>
        <taxon>Rhodymeniophycidae</taxon>
        <taxon>Gigartinales</taxon>
        <taxon>Gigartinaceae</taxon>
        <taxon>Chondrus</taxon>
    </lineage>
</organism>
<feature type="region of interest" description="Disordered" evidence="1">
    <location>
        <begin position="1"/>
        <end position="35"/>
    </location>
</feature>
<dbReference type="OrthoDB" id="10511649at2759"/>
<dbReference type="Gramene" id="CDF37835">
    <property type="protein sequence ID" value="CDF37835"/>
    <property type="gene ID" value="CHC_T00006064001"/>
</dbReference>